<reference evidence="5" key="2">
    <citation type="submission" date="2015-05" db="EMBL/GenBank/DDBJ databases">
        <title>Complete genome sequence of Halanaeroarchaeum sulfurireducens type strain M27-SA2, a sulfate-reducer haloarchaeon from marine anoxic lake Medee.</title>
        <authorList>
            <person name="Messina E."/>
            <person name="Kublanov I.V."/>
            <person name="Toshchakov S."/>
            <person name="Arcadi E."/>
            <person name="La Spada G."/>
            <person name="La Cono V."/>
            <person name="Yakimov M.M."/>
        </authorList>
    </citation>
    <scope>NUCLEOTIDE SEQUENCE [LARGE SCALE GENOMIC DNA]</scope>
    <source>
        <strain evidence="5">M27-SA2</strain>
        <plasmid evidence="5">Plasmid pM27-SA2-01</plasmid>
    </source>
</reference>
<dbReference type="EMBL" id="CP008875">
    <property type="protein sequence ID" value="AKH98666.1"/>
    <property type="molecule type" value="Genomic_DNA"/>
</dbReference>
<evidence type="ECO:0000313" key="4">
    <source>
        <dbReference type="EMBL" id="ALG83109.1"/>
    </source>
</evidence>
<evidence type="ECO:0000313" key="3">
    <source>
        <dbReference type="EMBL" id="AKH98666.1"/>
    </source>
</evidence>
<name>A0A0F7PBZ0_9EURY</name>
<geneLocation type="plasmid" evidence="3 6">
    <name>pHSR2-01</name>
</geneLocation>
<evidence type="ECO:0000259" key="1">
    <source>
        <dbReference type="Pfam" id="PF18739"/>
    </source>
</evidence>
<evidence type="ECO:0000313" key="5">
    <source>
        <dbReference type="Proteomes" id="UP000060390"/>
    </source>
</evidence>
<dbReference type="Proteomes" id="UP000060390">
    <property type="component" value="Plasmid pM27-SA2-01"/>
</dbReference>
<dbReference type="HOGENOM" id="CLU_039923_0_0_2"/>
<dbReference type="RefSeq" id="WP_144426138.1">
    <property type="nucleotide sequence ID" value="NZ_CP008875.1"/>
</dbReference>
<evidence type="ECO:0000313" key="6">
    <source>
        <dbReference type="Proteomes" id="UP000069906"/>
    </source>
</evidence>
<dbReference type="Pfam" id="PF18739">
    <property type="entry name" value="HEPN_Apea"/>
    <property type="match status" value="1"/>
</dbReference>
<geneLocation type="plasmid" evidence="4 5">
    <name>pM27-SA2-01</name>
</geneLocation>
<proteinExistence type="predicted"/>
<feature type="domain" description="Apea-like HEPN" evidence="1">
    <location>
        <begin position="308"/>
        <end position="439"/>
    </location>
</feature>
<dbReference type="InterPro" id="IPR041223">
    <property type="entry name" value="ApeA_NTD"/>
</dbReference>
<dbReference type="KEGG" id="hsu:HLASF_3040"/>
<dbReference type="Proteomes" id="UP000069906">
    <property type="component" value="Plasmid pHSR2-01"/>
</dbReference>
<dbReference type="KEGG" id="hsf:HLASA_3041"/>
<reference evidence="4 5" key="3">
    <citation type="journal article" date="2016" name="Stand. Genomic Sci.">
        <title>Complete genome sequence of 'Halanaeroarchaeum sulfurireducens' M27-SA2, a sulfur-reducing and acetate-oxidizing haloarchaeon from the deep-sea hypersaline anoxic lake Medee.</title>
        <authorList>
            <person name="Messina E."/>
            <person name="Sorokin D.Y."/>
            <person name="Kublanov I.V."/>
            <person name="Toshchakov S."/>
            <person name="Lopatina A."/>
            <person name="Arcadi E."/>
            <person name="Smedile F."/>
            <person name="La Spada G."/>
            <person name="La Cono V."/>
            <person name="Yakimov M.M."/>
        </authorList>
    </citation>
    <scope>NUCLEOTIDE SEQUENCE [LARGE SCALE GENOMIC DNA]</scope>
    <source>
        <strain evidence="4 5">M27-SA2</strain>
        <plasmid evidence="5">Plasmid pM27-SA2-01</plasmid>
        <plasmid evidence="4">pM27-SA2-01</plasmid>
    </source>
</reference>
<reference evidence="3 6" key="1">
    <citation type="submission" date="2014-06" db="EMBL/GenBank/DDBJ databases">
        <title>Secret life of haloarchaea: discovery of obligatory anaerobic haloarchaea growing by dissimilatory sulfur reduction.</title>
        <authorList>
            <person name="Sorokin D.Y."/>
            <person name="Kublanov I.V."/>
            <person name="Gavrilov S.N."/>
            <person name="Ferrer M."/>
            <person name="Golyshin P.N."/>
            <person name="Messina E."/>
            <person name="La Cono V."/>
            <person name="Yakimov M.M."/>
        </authorList>
    </citation>
    <scope>NUCLEOTIDE SEQUENCE [LARGE SCALE GENOMIC DNA]</scope>
    <source>
        <strain evidence="3 6">HSR2</strain>
        <plasmid evidence="3 6">pHSR2-01</plasmid>
    </source>
</reference>
<organism evidence="3 6">
    <name type="scientific">Halanaeroarchaeum sulfurireducens</name>
    <dbReference type="NCBI Taxonomy" id="1604004"/>
    <lineage>
        <taxon>Archaea</taxon>
        <taxon>Methanobacteriati</taxon>
        <taxon>Methanobacteriota</taxon>
        <taxon>Stenosarchaea group</taxon>
        <taxon>Halobacteria</taxon>
        <taxon>Halobacteriales</taxon>
        <taxon>Halobacteriaceae</taxon>
        <taxon>Halanaeroarchaeum</taxon>
    </lineage>
</organism>
<dbReference type="InterPro" id="IPR041229">
    <property type="entry name" value="HEPN_Apea"/>
</dbReference>
<evidence type="ECO:0000259" key="2">
    <source>
        <dbReference type="Pfam" id="PF18862"/>
    </source>
</evidence>
<keyword evidence="3" id="KW-0614">Plasmid</keyword>
<dbReference type="Pfam" id="PF18862">
    <property type="entry name" value="ApeA_NTD1"/>
    <property type="match status" value="1"/>
</dbReference>
<dbReference type="AlphaFoldDB" id="A0A0F7PBZ0"/>
<accession>A0A0F7PBZ0</accession>
<keyword evidence="6" id="KW-1185">Reference proteome</keyword>
<gene>
    <name evidence="4" type="ORF">HLASA_3041</name>
    <name evidence="3" type="ORF">HLASF_3040</name>
</gene>
<protein>
    <submittedName>
        <fullName evidence="3">Uncharacterized protein</fullName>
    </submittedName>
</protein>
<feature type="domain" description="ApeA N-terminal" evidence="2">
    <location>
        <begin position="7"/>
        <end position="278"/>
    </location>
</feature>
<dbReference type="OrthoDB" id="340705at2157"/>
<dbReference type="EMBL" id="CP011565">
    <property type="protein sequence ID" value="ALG83109.1"/>
    <property type="molecule type" value="Genomic_DNA"/>
</dbReference>
<dbReference type="GeneID" id="26011568"/>
<sequence length="457" mass="51711">MHEIEYWGEWWLPVDEEGEWQPEDPDDRVAGVLEFDPDEGGELDLMGSLTGKGGGTGEIETIHGKTKDGQFVTLHDCLGKGSGMSANATVMHKQTISVLKVFTGTLFYNGEPEFSELRLTYPLLEMWAQHESFVPHMRPEYENIGAHAEVPESVTVELADAEVKLSVTPDFSKKRWQGIELTQTTEITITPEEALPFGEILNGYARHIQNLLSLGLDEPINPNKITGVNPSEQEGKKKHKTDVAYQVSHLGNPPDSKHPNKVLFSLNDIEFEEALLQWFESARSAQTMHNLYFGTKYNEEMFEENRFLSLAIAIEGYHTHLFPSYRLMERDAYDDLYDDIMETIPDEAEAKDRIDGLLRSIGNEPSLRDKIEMVFNEYDEILPELIDVADIAKRTTDNRHNLAHALEDSVDTAAVGDLARTLQVVVEAMLMDTLGLDSDFIIKKLQNNRKHYLAEQS</sequence>